<reference evidence="8 9" key="1">
    <citation type="submission" date="2019-06" db="EMBL/GenBank/DDBJ databases">
        <title>Draft genome sequence of Miniimonas arenae KCTC 19750T isolated from sea sand.</title>
        <authorList>
            <person name="Park S.-J."/>
        </authorList>
    </citation>
    <scope>NUCLEOTIDE SEQUENCE [LARGE SCALE GENOMIC DNA]</scope>
    <source>
        <strain evidence="8 9">KCTC 19750</strain>
    </source>
</reference>
<dbReference type="Gene3D" id="3.40.50.170">
    <property type="entry name" value="Formyl transferase, N-terminal domain"/>
    <property type="match status" value="1"/>
</dbReference>
<dbReference type="Proteomes" id="UP000313849">
    <property type="component" value="Unassembled WGS sequence"/>
</dbReference>
<feature type="binding site" evidence="6">
    <location>
        <position position="67"/>
    </location>
    <ligand>
        <name>(6R)-10-formyltetrahydrofolate</name>
        <dbReference type="ChEBI" id="CHEBI:195366"/>
    </ligand>
</feature>
<keyword evidence="3 6" id="KW-0658">Purine biosynthesis</keyword>
<dbReference type="InterPro" id="IPR004607">
    <property type="entry name" value="GART"/>
</dbReference>
<gene>
    <name evidence="6" type="primary">purN</name>
    <name evidence="8" type="ORF">FH969_13655</name>
</gene>
<dbReference type="NCBIfam" id="TIGR00639">
    <property type="entry name" value="PurN"/>
    <property type="match status" value="1"/>
</dbReference>
<dbReference type="UniPathway" id="UPA00074">
    <property type="reaction ID" value="UER00126"/>
</dbReference>
<dbReference type="PROSITE" id="PS00373">
    <property type="entry name" value="GART"/>
    <property type="match status" value="1"/>
</dbReference>
<evidence type="ECO:0000256" key="5">
    <source>
        <dbReference type="ARBA" id="ARBA00047664"/>
    </source>
</evidence>
<comment type="catalytic activity">
    <reaction evidence="5 6">
        <text>N(1)-(5-phospho-beta-D-ribosyl)glycinamide + (6R)-10-formyltetrahydrofolate = N(2)-formyl-N(1)-(5-phospho-beta-D-ribosyl)glycinamide + (6S)-5,6,7,8-tetrahydrofolate + H(+)</text>
        <dbReference type="Rhea" id="RHEA:15053"/>
        <dbReference type="ChEBI" id="CHEBI:15378"/>
        <dbReference type="ChEBI" id="CHEBI:57453"/>
        <dbReference type="ChEBI" id="CHEBI:143788"/>
        <dbReference type="ChEBI" id="CHEBI:147286"/>
        <dbReference type="ChEBI" id="CHEBI:195366"/>
        <dbReference type="EC" id="2.1.2.2"/>
    </reaction>
</comment>
<feature type="binding site" evidence="6">
    <location>
        <begin position="14"/>
        <end position="16"/>
    </location>
    <ligand>
        <name>N(1)-(5-phospho-beta-D-ribosyl)glycinamide</name>
        <dbReference type="ChEBI" id="CHEBI:143788"/>
    </ligand>
</feature>
<evidence type="ECO:0000256" key="3">
    <source>
        <dbReference type="ARBA" id="ARBA00022755"/>
    </source>
</evidence>
<feature type="active site" description="Proton donor" evidence="6">
    <location>
        <position position="111"/>
    </location>
</feature>
<dbReference type="RefSeq" id="WP_139987690.1">
    <property type="nucleotide sequence ID" value="NZ_VENP01000072.1"/>
</dbReference>
<evidence type="ECO:0000256" key="4">
    <source>
        <dbReference type="ARBA" id="ARBA00038440"/>
    </source>
</evidence>
<dbReference type="FunFam" id="3.40.50.170:FF:000008">
    <property type="entry name" value="Phosphoribosylglycinamide formyltransferase"/>
    <property type="match status" value="1"/>
</dbReference>
<evidence type="ECO:0000256" key="2">
    <source>
        <dbReference type="ARBA" id="ARBA00022679"/>
    </source>
</evidence>
<dbReference type="HAMAP" id="MF_01930">
    <property type="entry name" value="PurN"/>
    <property type="match status" value="1"/>
</dbReference>
<protein>
    <recommendedName>
        <fullName evidence="6">Phosphoribosylglycinamide formyltransferase</fullName>
        <ecNumber evidence="6">2.1.2.2</ecNumber>
    </recommendedName>
    <alternativeName>
        <fullName evidence="6">5'-phosphoribosylglycinamide transformylase</fullName>
    </alternativeName>
    <alternativeName>
        <fullName evidence="6">GAR transformylase</fullName>
        <shortName evidence="6">GART</shortName>
    </alternativeName>
</protein>
<evidence type="ECO:0000313" key="9">
    <source>
        <dbReference type="Proteomes" id="UP000313849"/>
    </source>
</evidence>
<dbReference type="InterPro" id="IPR036477">
    <property type="entry name" value="Formyl_transf_N_sf"/>
</dbReference>
<dbReference type="GO" id="GO:0006189">
    <property type="term" value="P:'de novo' IMP biosynthetic process"/>
    <property type="evidence" value="ECO:0007669"/>
    <property type="project" value="UniProtKB-UniRule"/>
</dbReference>
<dbReference type="GO" id="GO:0004644">
    <property type="term" value="F:phosphoribosylglycinamide formyltransferase activity"/>
    <property type="evidence" value="ECO:0007669"/>
    <property type="project" value="UniProtKB-UniRule"/>
</dbReference>
<dbReference type="GO" id="GO:0005829">
    <property type="term" value="C:cytosol"/>
    <property type="evidence" value="ECO:0007669"/>
    <property type="project" value="TreeGrafter"/>
</dbReference>
<comment type="pathway">
    <text evidence="1 6">Purine metabolism; IMP biosynthesis via de novo pathway; N(2)-formyl-N(1)-(5-phospho-D-ribosyl)glycinamide from N(1)-(5-phospho-D-ribosyl)glycinamide (10-formyl THF route): step 1/1.</text>
</comment>
<dbReference type="PANTHER" id="PTHR43369">
    <property type="entry name" value="PHOSPHORIBOSYLGLYCINAMIDE FORMYLTRANSFERASE"/>
    <property type="match status" value="1"/>
</dbReference>
<proteinExistence type="inferred from homology"/>
<comment type="similarity">
    <text evidence="4 6">Belongs to the GART family.</text>
</comment>
<keyword evidence="9" id="KW-1185">Reference proteome</keyword>
<evidence type="ECO:0000259" key="7">
    <source>
        <dbReference type="Pfam" id="PF00551"/>
    </source>
</evidence>
<sequence length="203" mass="21368">MNPTRVVVLISGGGSNLAALLTAAEDPGYGVEIVAVGADRTSAAGLALAVERGIPTFVERVSDYAERADWDRALTAAVAQHRPDLVISAGFLKLVADAFLEAFPGRYLNTHNALLPAFPGMHAPADALAHGVKVAGATLFVVDAGVDTGPIIAQTVVPVLDDDDVDALTERIKVAERAQLVDVVGRMAREGWRVEGRRVRLGR</sequence>
<comment type="function">
    <text evidence="6">Catalyzes the transfer of a formyl group from 10-formyltetrahydrofolate to 5-phospho-ribosyl-glycinamide (GAR), producing 5-phospho-ribosyl-N-formylglycinamide (FGAR) and tetrahydrofolate.</text>
</comment>
<dbReference type="SUPFAM" id="SSF53328">
    <property type="entry name" value="Formyltransferase"/>
    <property type="match status" value="1"/>
</dbReference>
<dbReference type="OrthoDB" id="9806170at2"/>
<evidence type="ECO:0000256" key="6">
    <source>
        <dbReference type="HAMAP-Rule" id="MF_01930"/>
    </source>
</evidence>
<dbReference type="Pfam" id="PF00551">
    <property type="entry name" value="Formyl_trans_N"/>
    <property type="match status" value="1"/>
</dbReference>
<evidence type="ECO:0000256" key="1">
    <source>
        <dbReference type="ARBA" id="ARBA00005054"/>
    </source>
</evidence>
<feature type="domain" description="Formyl transferase N-terminal" evidence="7">
    <location>
        <begin position="5"/>
        <end position="184"/>
    </location>
</feature>
<evidence type="ECO:0000313" key="8">
    <source>
        <dbReference type="EMBL" id="TNU73014.1"/>
    </source>
</evidence>
<feature type="site" description="Raises pKa of active site His" evidence="6">
    <location>
        <position position="147"/>
    </location>
</feature>
<keyword evidence="2 6" id="KW-0808">Transferase</keyword>
<dbReference type="EC" id="2.1.2.2" evidence="6"/>
<dbReference type="InterPro" id="IPR002376">
    <property type="entry name" value="Formyl_transf_N"/>
</dbReference>
<name>A0A5C5B935_9MICO</name>
<accession>A0A5C5B935</accession>
<dbReference type="PANTHER" id="PTHR43369:SF2">
    <property type="entry name" value="PHOSPHORIBOSYLGLYCINAMIDE FORMYLTRANSFERASE"/>
    <property type="match status" value="1"/>
</dbReference>
<dbReference type="EMBL" id="VENP01000072">
    <property type="protein sequence ID" value="TNU73014.1"/>
    <property type="molecule type" value="Genomic_DNA"/>
</dbReference>
<dbReference type="AlphaFoldDB" id="A0A5C5B935"/>
<comment type="caution">
    <text evidence="8">The sequence shown here is derived from an EMBL/GenBank/DDBJ whole genome shotgun (WGS) entry which is preliminary data.</text>
</comment>
<organism evidence="8 9">
    <name type="scientific">Miniimonas arenae</name>
    <dbReference type="NCBI Taxonomy" id="676201"/>
    <lineage>
        <taxon>Bacteria</taxon>
        <taxon>Bacillati</taxon>
        <taxon>Actinomycetota</taxon>
        <taxon>Actinomycetes</taxon>
        <taxon>Micrococcales</taxon>
        <taxon>Beutenbergiaceae</taxon>
        <taxon>Miniimonas</taxon>
    </lineage>
</organism>
<feature type="binding site" evidence="6">
    <location>
        <position position="109"/>
    </location>
    <ligand>
        <name>(6R)-10-formyltetrahydrofolate</name>
        <dbReference type="ChEBI" id="CHEBI:195366"/>
    </ligand>
</feature>
<feature type="binding site" evidence="6">
    <location>
        <begin position="92"/>
        <end position="95"/>
    </location>
    <ligand>
        <name>(6R)-10-formyltetrahydrofolate</name>
        <dbReference type="ChEBI" id="CHEBI:195366"/>
    </ligand>
</feature>
<dbReference type="InterPro" id="IPR001555">
    <property type="entry name" value="GART_AS"/>
</dbReference>